<dbReference type="PROSITE" id="PS00845">
    <property type="entry name" value="CAP_GLY_1"/>
    <property type="match status" value="1"/>
</dbReference>
<dbReference type="SUPFAM" id="SSF47473">
    <property type="entry name" value="EF-hand"/>
    <property type="match status" value="3"/>
</dbReference>
<dbReference type="Gene3D" id="3.10.20.90">
    <property type="entry name" value="Phosphatidylinositol 3-kinase Catalytic Subunit, Chain A, domain 1"/>
    <property type="match status" value="1"/>
</dbReference>
<sequence length="1881" mass="209759">MDGKRPEPLTSPQKVDEIISNYRKSMIALKTPRASISNHHIFENPFNQWSPTEEENSAYSYLFTVADKKNQGKLAGEDAVSFYTKTQLSEAVLQRIWLLSDTGNKGFLTPEEFNLSLKFVSLAQNKLPVIPDNLGKQTSLPRFTGISLPEPKPQKINSSPKPISTEECSQYKRLFETSGAVNGTLSGEAAKNVLMKSKLSIDNLQQIWHLADTNNTGHLSLSGFILAMYYVRRVMNGEVPALPKVVPVSLATFIDNFTTGGRALSPPPKIEQSSIWNVSDSELLKFSKQFSLLDTENRGFVSGDVAASYFMKSKLPENELATIWDLADIHKTGKLSKGEFVAALCIIGRRIMGEKIPSSLPDELHKTAALVDSNTSRKPSLQTKISTLSPPLDKDIFANVQSKPSQTASISQEISDLNSQISSLSAENNMFIQRKISANTNIIKLESEKQGLIAVLEALKRSADSEKKLALDLESKIEITNNEINDLVLKNEYEKNRQSDLEENNSLLLSKYNSTMDQVFALKEAFTFAINQNTKLEDELNNISSLKNQLDLNLQSEYQRLNQLQKDVELKETELEHKKQEFLSKESELNSKKQECLLKEAELERIKEESFLKGSELERIKEEILLRQAELEHINKESLLKDSELERIKEESLLKRAELERIKEETLLKKAELERKTEESLLKKAELERKTEESLSKDSELESTSRNIEVLSTPLPDKDTSFEKVFGDGATNPIQKPYQLPHQDTNQITAIPESIWTISEIENKAPKTPKQSQFDEIFGNNDFADRTTSKQEKLIIEERNNNTQNEKNDLFDQIFSSEPTTENTSTGTSSVPQNVLPRNLPNNQENIKTTPNLGTQNEKVAINDPFLNIFAPVIESTENNLDIPPATQNDNTTTDLKNLPTYQEQIAAFPFPEPNLNAASELGFVDDAGNQFSSIQSTQSDSLGENSLVFNDNEIRSNEKNLGDNDQLIRNFETDVLSSQPISDSNEKPNEKQNGKIDKPDITKAQNSAISDEKSALISNTQDINAQIQLARSGHSNSFHESQNQNTIDAFPSSKSIDETSKDVFKIDHASYSQDSNIDSMFGNSSLLSIHKLEIHGASSIDDFESRFPDLDTLEQKSPITAADKSILNTKSNDKIDFSNQVTPVPSAISPILNTNQINSQAPTDPKIITGTSKPISSEAPSKSEGTGMAETIFAQNHIAQTTEIHDETPSINDNSSLVANIDKSVDNNNNAKVFRSNSMSNTPVAPVLHSELSRKPTTDSSLRDAFDSLFLDLKQSPATESNFSPHLSGAFESKPTEQSKLAHADVETKSTFSANHQNDLHHKTNFTMDTLNQEEAKNDGDFDPFMAIAKTTTTTSVISTNIGTESSAQRTSNDESATYGTVFKNSNFIQPADASASSDADVSSFFLNGSLERIEHSDVYRTDSYKSNLSKNTTSINSSKNFQLETIFEPDFLETDKSKFAILTPKSPKTKEFSPNSQSSYGSNNVQRSVPLADNESVKPPVVPKLLKTKVNSNSDNRKSRFGIFNFTKKLGGGKSSRNSLIPDSFKDKKKESSGSNSVEPGNQYSTFKAKKNSPLTKTNSTRYDNGRSGAQLRTSKSLPRINQAGADFSLAGKPWATDIQKVKMYYEFRDMGFDSEKIIHSLEICDFDFPQAMEYLQRLDKGMTVQALRIKLEPIVGISGSDQQLLLFRNNELVSSLDGNDSLMLGYFGIDNYDTLEVSGSRPNFKPIVDFDDLSKIEKYEMPKEEYEKRQDSVLAYKMRNKLGRFTENSNEKVDETTSLKEAESLKSLSLGSRCEVSMSDSGLKRRGTIRFIGPTEFAKGIWVGIEYDEPLGKNDGSVQGTRYFNCQPNYGSFVKPELVVCGDFPETMDFSDEELEEL</sequence>
<dbReference type="InterPro" id="IPR000938">
    <property type="entry name" value="CAP-Gly_domain"/>
</dbReference>
<dbReference type="Gene3D" id="2.30.30.190">
    <property type="entry name" value="CAP Gly-rich-like domain"/>
    <property type="match status" value="1"/>
</dbReference>
<feature type="compositionally biased region" description="Polar residues" evidence="6">
    <location>
        <begin position="1170"/>
        <end position="1185"/>
    </location>
</feature>
<evidence type="ECO:0008006" key="13">
    <source>
        <dbReference type="Google" id="ProtNLM"/>
    </source>
</evidence>
<feature type="compositionally biased region" description="Polar residues" evidence="6">
    <location>
        <begin position="817"/>
        <end position="833"/>
    </location>
</feature>
<evidence type="ECO:0000256" key="6">
    <source>
        <dbReference type="SAM" id="MobiDB-lite"/>
    </source>
</evidence>
<keyword evidence="2" id="KW-0963">Cytoplasm</keyword>
<dbReference type="GO" id="GO:0005829">
    <property type="term" value="C:cytosol"/>
    <property type="evidence" value="ECO:0007669"/>
    <property type="project" value="UniProtKB-ARBA"/>
</dbReference>
<feature type="domain" description="EH" evidence="8">
    <location>
        <begin position="55"/>
        <end position="134"/>
    </location>
</feature>
<feature type="compositionally biased region" description="Polar residues" evidence="6">
    <location>
        <begin position="155"/>
        <end position="164"/>
    </location>
</feature>
<accession>A0A2T9YMU3</accession>
<feature type="domain" description="UBA" evidence="7">
    <location>
        <begin position="1618"/>
        <end position="1661"/>
    </location>
</feature>
<reference evidence="11 12" key="1">
    <citation type="journal article" date="2018" name="MBio">
        <title>Comparative Genomics Reveals the Core Gene Toolbox for the Fungus-Insect Symbiosis.</title>
        <authorList>
            <person name="Wang Y."/>
            <person name="Stata M."/>
            <person name="Wang W."/>
            <person name="Stajich J.E."/>
            <person name="White M.M."/>
            <person name="Moncalvo J.M."/>
        </authorList>
    </citation>
    <scope>NUCLEOTIDE SEQUENCE [LARGE SCALE GENOMIC DNA]</scope>
    <source>
        <strain evidence="11 12">AUS-77-4</strain>
    </source>
</reference>
<dbReference type="SUPFAM" id="SSF54236">
    <property type="entry name" value="Ubiquitin-like"/>
    <property type="match status" value="1"/>
</dbReference>
<dbReference type="Gene3D" id="1.10.238.10">
    <property type="entry name" value="EF-hand"/>
    <property type="match status" value="3"/>
</dbReference>
<dbReference type="PANTHER" id="PTHR11216:SF170">
    <property type="entry name" value="DYNAMIN ASSOCIATED PROTEIN 160, ISOFORM D"/>
    <property type="match status" value="1"/>
</dbReference>
<feature type="coiled-coil region" evidence="5">
    <location>
        <begin position="529"/>
        <end position="702"/>
    </location>
</feature>
<evidence type="ECO:0000259" key="10">
    <source>
        <dbReference type="PROSITE" id="PS50245"/>
    </source>
</evidence>
<dbReference type="InterPro" id="IPR036859">
    <property type="entry name" value="CAP-Gly_dom_sf"/>
</dbReference>
<gene>
    <name evidence="11" type="ORF">BB559_003207</name>
</gene>
<feature type="compositionally biased region" description="Basic and acidic residues" evidence="6">
    <location>
        <begin position="985"/>
        <end position="1002"/>
    </location>
</feature>
<feature type="region of interest" description="Disordered" evidence="6">
    <location>
        <begin position="1534"/>
        <end position="1598"/>
    </location>
</feature>
<evidence type="ECO:0000256" key="2">
    <source>
        <dbReference type="ARBA" id="ARBA00022490"/>
    </source>
</evidence>
<feature type="region of interest" description="Disordered" evidence="6">
    <location>
        <begin position="1467"/>
        <end position="1499"/>
    </location>
</feature>
<dbReference type="PROSITE" id="PS50245">
    <property type="entry name" value="CAP_GLY_2"/>
    <property type="match status" value="1"/>
</dbReference>
<evidence type="ECO:0000259" key="9">
    <source>
        <dbReference type="PROSITE" id="PS50222"/>
    </source>
</evidence>
<name>A0A2T9YMU3_9FUNG</name>
<dbReference type="PROSITE" id="PS50031">
    <property type="entry name" value="EH"/>
    <property type="match status" value="3"/>
</dbReference>
<dbReference type="OrthoDB" id="524326at2759"/>
<feature type="compositionally biased region" description="Polar residues" evidence="6">
    <location>
        <begin position="1474"/>
        <end position="1489"/>
    </location>
</feature>
<dbReference type="InterPro" id="IPR000626">
    <property type="entry name" value="Ubiquitin-like_dom"/>
</dbReference>
<dbReference type="InterPro" id="IPR002048">
    <property type="entry name" value="EF_hand_dom"/>
</dbReference>
<dbReference type="Proteomes" id="UP000245699">
    <property type="component" value="Unassembled WGS sequence"/>
</dbReference>
<feature type="compositionally biased region" description="Polar residues" evidence="6">
    <location>
        <begin position="1575"/>
        <end position="1585"/>
    </location>
</feature>
<dbReference type="InterPro" id="IPR015940">
    <property type="entry name" value="UBA"/>
</dbReference>
<dbReference type="SMART" id="SM00027">
    <property type="entry name" value="EH"/>
    <property type="match status" value="3"/>
</dbReference>
<evidence type="ECO:0000256" key="4">
    <source>
        <dbReference type="ARBA" id="ARBA00025779"/>
    </source>
</evidence>
<feature type="domain" description="EF-hand" evidence="9">
    <location>
        <begin position="315"/>
        <end position="350"/>
    </location>
</feature>
<evidence type="ECO:0000256" key="1">
    <source>
        <dbReference type="ARBA" id="ARBA00004496"/>
    </source>
</evidence>
<dbReference type="Pfam" id="PF14560">
    <property type="entry name" value="Ubiquitin_2"/>
    <property type="match status" value="1"/>
</dbReference>
<feature type="region of interest" description="Disordered" evidence="6">
    <location>
        <begin position="1157"/>
        <end position="1187"/>
    </location>
</feature>
<feature type="domain" description="CAP-Gly" evidence="10">
    <location>
        <begin position="1816"/>
        <end position="1858"/>
    </location>
</feature>
<dbReference type="STRING" id="61424.A0A2T9YMU3"/>
<dbReference type="SUPFAM" id="SSF74924">
    <property type="entry name" value="Cap-Gly domain"/>
    <property type="match status" value="1"/>
</dbReference>
<feature type="region of interest" description="Disordered" evidence="6">
    <location>
        <begin position="1033"/>
        <end position="1055"/>
    </location>
</feature>
<evidence type="ECO:0000313" key="12">
    <source>
        <dbReference type="Proteomes" id="UP000245699"/>
    </source>
</evidence>
<protein>
    <recommendedName>
        <fullName evidence="13">CAP-Gly domain-containing protein</fullName>
    </recommendedName>
</protein>
<dbReference type="InterPro" id="IPR011992">
    <property type="entry name" value="EF-hand-dom_pair"/>
</dbReference>
<dbReference type="GO" id="GO:0005509">
    <property type="term" value="F:calcium ion binding"/>
    <property type="evidence" value="ECO:0007669"/>
    <property type="project" value="InterPro"/>
</dbReference>
<dbReference type="Pfam" id="PF12763">
    <property type="entry name" value="EH"/>
    <property type="match status" value="3"/>
</dbReference>
<dbReference type="Pfam" id="PF01302">
    <property type="entry name" value="CAP_GLY"/>
    <property type="match status" value="1"/>
</dbReference>
<evidence type="ECO:0000259" key="8">
    <source>
        <dbReference type="PROSITE" id="PS50031"/>
    </source>
</evidence>
<feature type="domain" description="EH" evidence="8">
    <location>
        <begin position="167"/>
        <end position="250"/>
    </location>
</feature>
<dbReference type="PROSITE" id="PS50030">
    <property type="entry name" value="UBA"/>
    <property type="match status" value="1"/>
</dbReference>
<dbReference type="InterPro" id="IPR029071">
    <property type="entry name" value="Ubiquitin-like_domsf"/>
</dbReference>
<comment type="subcellular location">
    <subcellularLocation>
        <location evidence="1">Cytoplasm</location>
    </subcellularLocation>
</comment>
<keyword evidence="12" id="KW-1185">Reference proteome</keyword>
<feature type="region of interest" description="Disordered" evidence="6">
    <location>
        <begin position="817"/>
        <end position="853"/>
    </location>
</feature>
<dbReference type="GO" id="GO:0006897">
    <property type="term" value="P:endocytosis"/>
    <property type="evidence" value="ECO:0007669"/>
    <property type="project" value="TreeGrafter"/>
</dbReference>
<feature type="compositionally biased region" description="Polar residues" evidence="6">
    <location>
        <begin position="1555"/>
        <end position="1568"/>
    </location>
</feature>
<dbReference type="GO" id="GO:0005886">
    <property type="term" value="C:plasma membrane"/>
    <property type="evidence" value="ECO:0007669"/>
    <property type="project" value="TreeGrafter"/>
</dbReference>
<comment type="similarity">
    <text evidence="4">Belongs to the TBCB family.</text>
</comment>
<keyword evidence="5" id="KW-0175">Coiled coil</keyword>
<dbReference type="GO" id="GO:0016197">
    <property type="term" value="P:endosomal transport"/>
    <property type="evidence" value="ECO:0007669"/>
    <property type="project" value="TreeGrafter"/>
</dbReference>
<keyword evidence="3" id="KW-0143">Chaperone</keyword>
<feature type="domain" description="EF-hand" evidence="9">
    <location>
        <begin position="88"/>
        <end position="123"/>
    </location>
</feature>
<evidence type="ECO:0000313" key="11">
    <source>
        <dbReference type="EMBL" id="PVU93629.1"/>
    </source>
</evidence>
<feature type="compositionally biased region" description="Polar residues" evidence="6">
    <location>
        <begin position="840"/>
        <end position="853"/>
    </location>
</feature>
<organism evidence="11 12">
    <name type="scientific">Furculomyces boomerangus</name>
    <dbReference type="NCBI Taxonomy" id="61424"/>
    <lineage>
        <taxon>Eukaryota</taxon>
        <taxon>Fungi</taxon>
        <taxon>Fungi incertae sedis</taxon>
        <taxon>Zoopagomycota</taxon>
        <taxon>Kickxellomycotina</taxon>
        <taxon>Harpellomycetes</taxon>
        <taxon>Harpellales</taxon>
        <taxon>Harpellaceae</taxon>
        <taxon>Furculomyces</taxon>
    </lineage>
</organism>
<feature type="coiled-coil region" evidence="5">
    <location>
        <begin position="442"/>
        <end position="490"/>
    </location>
</feature>
<feature type="domain" description="EH" evidence="8">
    <location>
        <begin position="282"/>
        <end position="364"/>
    </location>
</feature>
<evidence type="ECO:0000256" key="5">
    <source>
        <dbReference type="SAM" id="Coils"/>
    </source>
</evidence>
<dbReference type="SMART" id="SM01052">
    <property type="entry name" value="CAP_GLY"/>
    <property type="match status" value="1"/>
</dbReference>
<dbReference type="EMBL" id="MBFT01000313">
    <property type="protein sequence ID" value="PVU93629.1"/>
    <property type="molecule type" value="Genomic_DNA"/>
</dbReference>
<feature type="region of interest" description="Disordered" evidence="6">
    <location>
        <begin position="144"/>
        <end position="164"/>
    </location>
</feature>
<dbReference type="CDD" id="cd00052">
    <property type="entry name" value="EH"/>
    <property type="match status" value="3"/>
</dbReference>
<feature type="compositionally biased region" description="Polar residues" evidence="6">
    <location>
        <begin position="1033"/>
        <end position="1048"/>
    </location>
</feature>
<dbReference type="PANTHER" id="PTHR11216">
    <property type="entry name" value="EH DOMAIN"/>
    <property type="match status" value="1"/>
</dbReference>
<dbReference type="FunFam" id="2.30.30.190:FF:000013">
    <property type="entry name" value="Tubulin-folding cofactor B"/>
    <property type="match status" value="1"/>
</dbReference>
<feature type="region of interest" description="Disordered" evidence="6">
    <location>
        <begin position="977"/>
        <end position="1008"/>
    </location>
</feature>
<dbReference type="InterPro" id="IPR000261">
    <property type="entry name" value="EH_dom"/>
</dbReference>
<comment type="caution">
    <text evidence="11">The sequence shown here is derived from an EMBL/GenBank/DDBJ whole genome shotgun (WGS) entry which is preliminary data.</text>
</comment>
<evidence type="ECO:0000259" key="7">
    <source>
        <dbReference type="PROSITE" id="PS50030"/>
    </source>
</evidence>
<proteinExistence type="inferred from homology"/>
<evidence type="ECO:0000256" key="3">
    <source>
        <dbReference type="ARBA" id="ARBA00023186"/>
    </source>
</evidence>
<dbReference type="PROSITE" id="PS50222">
    <property type="entry name" value="EF_HAND_2"/>
    <property type="match status" value="2"/>
</dbReference>